<dbReference type="AlphaFoldDB" id="A0A2K1KHK1"/>
<protein>
    <submittedName>
        <fullName evidence="1 2">Uncharacterized protein</fullName>
    </submittedName>
</protein>
<reference evidence="2" key="3">
    <citation type="submission" date="2020-12" db="UniProtKB">
        <authorList>
            <consortium name="EnsemblPlants"/>
        </authorList>
    </citation>
    <scope>IDENTIFICATION</scope>
</reference>
<sequence>MWFDHAPMLVSKSWVGIEFTLPHQFVTVHAAQSQLECIAMGSGLSMPIPGFETC</sequence>
<keyword evidence="3" id="KW-1185">Reference proteome</keyword>
<dbReference type="EMBL" id="ABEU02000006">
    <property type="protein sequence ID" value="PNR53266.1"/>
    <property type="molecule type" value="Genomic_DNA"/>
</dbReference>
<accession>A0A2K1KHK1</accession>
<proteinExistence type="predicted"/>
<name>A0A2K1KHK1_PHYPA</name>
<evidence type="ECO:0000313" key="2">
    <source>
        <dbReference type="EnsemblPlants" id="PAC:32976119.CDS.1"/>
    </source>
</evidence>
<evidence type="ECO:0000313" key="3">
    <source>
        <dbReference type="Proteomes" id="UP000006727"/>
    </source>
</evidence>
<evidence type="ECO:0000313" key="1">
    <source>
        <dbReference type="EMBL" id="PNR53266.1"/>
    </source>
</evidence>
<organism evidence="1">
    <name type="scientific">Physcomitrium patens</name>
    <name type="common">Spreading-leaved earth moss</name>
    <name type="synonym">Physcomitrella patens</name>
    <dbReference type="NCBI Taxonomy" id="3218"/>
    <lineage>
        <taxon>Eukaryota</taxon>
        <taxon>Viridiplantae</taxon>
        <taxon>Streptophyta</taxon>
        <taxon>Embryophyta</taxon>
        <taxon>Bryophyta</taxon>
        <taxon>Bryophytina</taxon>
        <taxon>Bryopsida</taxon>
        <taxon>Funariidae</taxon>
        <taxon>Funariales</taxon>
        <taxon>Funariaceae</taxon>
        <taxon>Physcomitrium</taxon>
    </lineage>
</organism>
<reference evidence="1 3" key="1">
    <citation type="journal article" date="2008" name="Science">
        <title>The Physcomitrella genome reveals evolutionary insights into the conquest of land by plants.</title>
        <authorList>
            <person name="Rensing S."/>
            <person name="Lang D."/>
            <person name="Zimmer A."/>
            <person name="Terry A."/>
            <person name="Salamov A."/>
            <person name="Shapiro H."/>
            <person name="Nishiyama T."/>
            <person name="Perroud P.-F."/>
            <person name="Lindquist E."/>
            <person name="Kamisugi Y."/>
            <person name="Tanahashi T."/>
            <person name="Sakakibara K."/>
            <person name="Fujita T."/>
            <person name="Oishi K."/>
            <person name="Shin-I T."/>
            <person name="Kuroki Y."/>
            <person name="Toyoda A."/>
            <person name="Suzuki Y."/>
            <person name="Hashimoto A."/>
            <person name="Yamaguchi K."/>
            <person name="Sugano A."/>
            <person name="Kohara Y."/>
            <person name="Fujiyama A."/>
            <person name="Anterola A."/>
            <person name="Aoki S."/>
            <person name="Ashton N."/>
            <person name="Barbazuk W.B."/>
            <person name="Barker E."/>
            <person name="Bennetzen J."/>
            <person name="Bezanilla M."/>
            <person name="Blankenship R."/>
            <person name="Cho S.H."/>
            <person name="Dutcher S."/>
            <person name="Estelle M."/>
            <person name="Fawcett J.A."/>
            <person name="Gundlach H."/>
            <person name="Hanada K."/>
            <person name="Heyl A."/>
            <person name="Hicks K.A."/>
            <person name="Hugh J."/>
            <person name="Lohr M."/>
            <person name="Mayer K."/>
            <person name="Melkozernov A."/>
            <person name="Murata T."/>
            <person name="Nelson D."/>
            <person name="Pils B."/>
            <person name="Prigge M."/>
            <person name="Reiss B."/>
            <person name="Renner T."/>
            <person name="Rombauts S."/>
            <person name="Rushton P."/>
            <person name="Sanderfoot A."/>
            <person name="Schween G."/>
            <person name="Shiu S.-H."/>
            <person name="Stueber K."/>
            <person name="Theodoulou F.L."/>
            <person name="Tu H."/>
            <person name="Van de Peer Y."/>
            <person name="Verrier P.J."/>
            <person name="Waters E."/>
            <person name="Wood A."/>
            <person name="Yang L."/>
            <person name="Cove D."/>
            <person name="Cuming A."/>
            <person name="Hasebe M."/>
            <person name="Lucas S."/>
            <person name="Mishler D.B."/>
            <person name="Reski R."/>
            <person name="Grigoriev I."/>
            <person name="Quatrano R.S."/>
            <person name="Boore J.L."/>
        </authorList>
    </citation>
    <scope>NUCLEOTIDE SEQUENCE [LARGE SCALE GENOMIC DNA]</scope>
    <source>
        <strain evidence="2 3">cv. Gransden 2004</strain>
    </source>
</reference>
<dbReference type="InParanoid" id="A0A2K1KHK1"/>
<reference evidence="1 3" key="2">
    <citation type="journal article" date="2018" name="Plant J.">
        <title>The Physcomitrella patens chromosome-scale assembly reveals moss genome structure and evolution.</title>
        <authorList>
            <person name="Lang D."/>
            <person name="Ullrich K.K."/>
            <person name="Murat F."/>
            <person name="Fuchs J."/>
            <person name="Jenkins J."/>
            <person name="Haas F.B."/>
            <person name="Piednoel M."/>
            <person name="Gundlach H."/>
            <person name="Van Bel M."/>
            <person name="Meyberg R."/>
            <person name="Vives C."/>
            <person name="Morata J."/>
            <person name="Symeonidi A."/>
            <person name="Hiss M."/>
            <person name="Muchero W."/>
            <person name="Kamisugi Y."/>
            <person name="Saleh O."/>
            <person name="Blanc G."/>
            <person name="Decker E.L."/>
            <person name="van Gessel N."/>
            <person name="Grimwood J."/>
            <person name="Hayes R.D."/>
            <person name="Graham S.W."/>
            <person name="Gunter L.E."/>
            <person name="McDaniel S.F."/>
            <person name="Hoernstein S.N.W."/>
            <person name="Larsson A."/>
            <person name="Li F.W."/>
            <person name="Perroud P.F."/>
            <person name="Phillips J."/>
            <person name="Ranjan P."/>
            <person name="Rokshar D.S."/>
            <person name="Rothfels C.J."/>
            <person name="Schneider L."/>
            <person name="Shu S."/>
            <person name="Stevenson D.W."/>
            <person name="Thummler F."/>
            <person name="Tillich M."/>
            <person name="Villarreal Aguilar J.C."/>
            <person name="Widiez T."/>
            <person name="Wong G.K."/>
            <person name="Wymore A."/>
            <person name="Zhang Y."/>
            <person name="Zimmer A.D."/>
            <person name="Quatrano R.S."/>
            <person name="Mayer K.F.X."/>
            <person name="Goodstein D."/>
            <person name="Casacuberta J.M."/>
            <person name="Vandepoele K."/>
            <person name="Reski R."/>
            <person name="Cuming A.C."/>
            <person name="Tuskan G.A."/>
            <person name="Maumus F."/>
            <person name="Salse J."/>
            <person name="Schmutz J."/>
            <person name="Rensing S.A."/>
        </authorList>
    </citation>
    <scope>NUCLEOTIDE SEQUENCE [LARGE SCALE GENOMIC DNA]</scope>
    <source>
        <strain evidence="2 3">cv. Gransden 2004</strain>
    </source>
</reference>
<dbReference type="EnsemblPlants" id="Pp3c6_29480V3.1">
    <property type="protein sequence ID" value="PAC:32976119.CDS.1"/>
    <property type="gene ID" value="Pp3c6_29480"/>
</dbReference>
<dbReference type="Gramene" id="Pp3c6_29480V3.1">
    <property type="protein sequence ID" value="PAC:32976119.CDS.1"/>
    <property type="gene ID" value="Pp3c6_29480"/>
</dbReference>
<gene>
    <name evidence="1" type="ORF">PHYPA_009642</name>
</gene>
<dbReference type="PaxDb" id="3218-PP1S117_159V6.1"/>
<dbReference type="Proteomes" id="UP000006727">
    <property type="component" value="Chromosome 6"/>
</dbReference>